<dbReference type="AlphaFoldDB" id="A0A2P1PTD0"/>
<feature type="domain" description="Shedu protein SduA C-terminal" evidence="1">
    <location>
        <begin position="46"/>
        <end position="205"/>
    </location>
</feature>
<evidence type="ECO:0000313" key="2">
    <source>
        <dbReference type="EMBL" id="AVP98103.1"/>
    </source>
</evidence>
<proteinExistence type="predicted"/>
<dbReference type="InterPro" id="IPR025359">
    <property type="entry name" value="SduA_C"/>
</dbReference>
<dbReference type="KEGG" id="xba:C7S18_13240"/>
<keyword evidence="3" id="KW-1185">Reference proteome</keyword>
<gene>
    <name evidence="2" type="ORF">C7S18_13240</name>
</gene>
<dbReference type="Pfam" id="PF14082">
    <property type="entry name" value="SduA_C"/>
    <property type="match status" value="1"/>
</dbReference>
<dbReference type="OrthoDB" id="7061014at2"/>
<sequence>MATYNDRLLRGDSSLFLDAEQRKVLDFEEQQLRSKYEKFLRSATCEAQMQYFLETNPILIPGLYDLHNGPKGNVVISKLRLADEYVTDFAFISENSAHCLITLVEIESPKIQMFRKSDGLFTSEFSRALQQLRDWDQWCAQYPNHLKDVFRRVFHRSTFKYRRIMIRCVLLAGRRTQVERSAKRQERWAGVNRDPSVVVMTYDRILDHLSVNPRLLQRLRCVPQSRVSLVVRGDA</sequence>
<dbReference type="Proteomes" id="UP000241074">
    <property type="component" value="Chromosome"/>
</dbReference>
<reference evidence="2 3" key="2">
    <citation type="submission" date="2018-03" db="EMBL/GenBank/DDBJ databases">
        <authorList>
            <person name="Keele B.F."/>
        </authorList>
    </citation>
    <scope>NUCLEOTIDE SEQUENCE [LARGE SCALE GENOMIC DNA]</scope>
    <source>
        <strain evidence="2 3">D13</strain>
    </source>
</reference>
<protein>
    <recommendedName>
        <fullName evidence="1">Shedu protein SduA C-terminal domain-containing protein</fullName>
    </recommendedName>
</protein>
<name>A0A2P1PTD0_9GAMM</name>
<dbReference type="EMBL" id="CP027860">
    <property type="protein sequence ID" value="AVP98103.1"/>
    <property type="molecule type" value="Genomic_DNA"/>
</dbReference>
<evidence type="ECO:0000259" key="1">
    <source>
        <dbReference type="Pfam" id="PF14082"/>
    </source>
</evidence>
<organism evidence="2 3">
    <name type="scientific">Ahniella affigens</name>
    <dbReference type="NCBI Taxonomy" id="2021234"/>
    <lineage>
        <taxon>Bacteria</taxon>
        <taxon>Pseudomonadati</taxon>
        <taxon>Pseudomonadota</taxon>
        <taxon>Gammaproteobacteria</taxon>
        <taxon>Lysobacterales</taxon>
        <taxon>Rhodanobacteraceae</taxon>
        <taxon>Ahniella</taxon>
    </lineage>
</organism>
<reference evidence="2 3" key="1">
    <citation type="submission" date="2018-03" db="EMBL/GenBank/DDBJ databases">
        <title>Ahniella affigens gen. nov., sp. nov., a gammaproteobacterium isolated from sandy soil near a stream.</title>
        <authorList>
            <person name="Ko Y."/>
            <person name="Kim J.-H."/>
        </authorList>
    </citation>
    <scope>NUCLEOTIDE SEQUENCE [LARGE SCALE GENOMIC DNA]</scope>
    <source>
        <strain evidence="2 3">D13</strain>
    </source>
</reference>
<evidence type="ECO:0000313" key="3">
    <source>
        <dbReference type="Proteomes" id="UP000241074"/>
    </source>
</evidence>
<accession>A0A2P1PTD0</accession>